<evidence type="ECO:0000256" key="12">
    <source>
        <dbReference type="ARBA" id="ARBA00049861"/>
    </source>
</evidence>
<feature type="domain" description="CMP/dCMP-type deaminase" evidence="18">
    <location>
        <begin position="19"/>
        <end position="145"/>
    </location>
</feature>
<evidence type="ECO:0000313" key="19">
    <source>
        <dbReference type="EMBL" id="CAA9349899.1"/>
    </source>
</evidence>
<dbReference type="PIRSF" id="PIRSF006769">
    <property type="entry name" value="RibD"/>
    <property type="match status" value="1"/>
</dbReference>
<dbReference type="SUPFAM" id="SSF53927">
    <property type="entry name" value="Cytidine deaminase-like"/>
    <property type="match status" value="1"/>
</dbReference>
<accession>A0A6J4MA07</accession>
<evidence type="ECO:0000256" key="10">
    <source>
        <dbReference type="ARBA" id="ARBA00023002"/>
    </source>
</evidence>
<keyword evidence="9 14" id="KW-0521">NADP</keyword>
<dbReference type="NCBIfam" id="TIGR00326">
    <property type="entry name" value="eubact_ribD"/>
    <property type="match status" value="1"/>
</dbReference>
<keyword evidence="7 14" id="KW-0479">Metal-binding</keyword>
<dbReference type="GO" id="GO:0008703">
    <property type="term" value="F:5-amino-6-(5-phosphoribosylamino)uracil reductase activity"/>
    <property type="evidence" value="ECO:0007669"/>
    <property type="project" value="UniProtKB-EC"/>
</dbReference>
<evidence type="ECO:0000256" key="15">
    <source>
        <dbReference type="PIRSR" id="PIRSR006769-1"/>
    </source>
</evidence>
<dbReference type="EC" id="3.5.4.26" evidence="14"/>
<dbReference type="InterPro" id="IPR002125">
    <property type="entry name" value="CMP_dCMP_dom"/>
</dbReference>
<dbReference type="Gene3D" id="3.40.430.10">
    <property type="entry name" value="Dihydrofolate Reductase, subunit A"/>
    <property type="match status" value="2"/>
</dbReference>
<feature type="binding site" evidence="16">
    <location>
        <position position="190"/>
    </location>
    <ligand>
        <name>substrate</name>
    </ligand>
</feature>
<feature type="binding site" evidence="16">
    <location>
        <position position="218"/>
    </location>
    <ligand>
        <name>NADP(+)</name>
        <dbReference type="ChEBI" id="CHEBI:58349"/>
    </ligand>
</feature>
<dbReference type="InterPro" id="IPR016192">
    <property type="entry name" value="APOBEC/CMP_deaminase_Zn-bd"/>
</dbReference>
<protein>
    <recommendedName>
        <fullName evidence="14">Riboflavin biosynthesis protein RibD</fullName>
    </recommendedName>
    <domain>
        <recommendedName>
            <fullName evidence="14">Diaminohydroxyphosphoribosylaminopyrimidine deaminase</fullName>
            <shortName evidence="14">DRAP deaminase</shortName>
            <ecNumber evidence="14">3.5.4.26</ecNumber>
        </recommendedName>
        <alternativeName>
            <fullName evidence="14">Riboflavin-specific deaminase</fullName>
        </alternativeName>
    </domain>
    <domain>
        <recommendedName>
            <fullName evidence="14">5-amino-6-(5-phosphoribosylamino)uracil reductase</fullName>
            <ecNumber evidence="14">1.1.1.193</ecNumber>
        </recommendedName>
        <alternativeName>
            <fullName evidence="14">HTP reductase</fullName>
        </alternativeName>
    </domain>
</protein>
<feature type="binding site" evidence="16">
    <location>
        <begin position="293"/>
        <end position="299"/>
    </location>
    <ligand>
        <name>NADP(+)</name>
        <dbReference type="ChEBI" id="CHEBI:58349"/>
    </ligand>
</feature>
<dbReference type="Gene3D" id="3.40.140.10">
    <property type="entry name" value="Cytidine Deaminase, domain 2"/>
    <property type="match status" value="1"/>
</dbReference>
<dbReference type="UniPathway" id="UPA00275">
    <property type="reaction ID" value="UER00401"/>
</dbReference>
<evidence type="ECO:0000256" key="16">
    <source>
        <dbReference type="PIRSR" id="PIRSR006769-2"/>
    </source>
</evidence>
<evidence type="ECO:0000256" key="2">
    <source>
        <dbReference type="ARBA" id="ARBA00004882"/>
    </source>
</evidence>
<proteinExistence type="inferred from homology"/>
<keyword evidence="14 19" id="KW-0378">Hydrolase</keyword>
<dbReference type="PANTHER" id="PTHR38011">
    <property type="entry name" value="DIHYDROFOLATE REDUCTASE FAMILY PROTEIN (AFU_ORTHOLOGUE AFUA_8G06820)"/>
    <property type="match status" value="1"/>
</dbReference>
<evidence type="ECO:0000256" key="13">
    <source>
        <dbReference type="ARBA" id="ARBA00049886"/>
    </source>
</evidence>
<gene>
    <name evidence="19" type="ORF">AVDCRST_MAG34-1695</name>
</gene>
<feature type="binding site" evidence="16">
    <location>
        <position position="226"/>
    </location>
    <ligand>
        <name>substrate</name>
    </ligand>
</feature>
<dbReference type="GO" id="GO:0008270">
    <property type="term" value="F:zinc ion binding"/>
    <property type="evidence" value="ECO:0007669"/>
    <property type="project" value="InterPro"/>
</dbReference>
<comment type="similarity">
    <text evidence="5 14">In the C-terminal section; belongs to the HTP reductase family.</text>
</comment>
<feature type="binding site" evidence="17">
    <location>
        <position position="98"/>
    </location>
    <ligand>
        <name>Zn(2+)</name>
        <dbReference type="ChEBI" id="CHEBI:29105"/>
        <note>catalytic</note>
    </ligand>
</feature>
<comment type="function">
    <text evidence="1 14">Converts 2,5-diamino-6-(ribosylamino)-4(3h)-pyrimidinone 5'-phosphate into 5-amino-6-(ribosylamino)-2,4(1h,3h)-pyrimidinedione 5'-phosphate.</text>
</comment>
<evidence type="ECO:0000256" key="11">
    <source>
        <dbReference type="ARBA" id="ARBA00023268"/>
    </source>
</evidence>
<feature type="active site" description="Proton donor" evidence="15">
    <location>
        <position position="71"/>
    </location>
</feature>
<evidence type="ECO:0000256" key="14">
    <source>
        <dbReference type="PIRNR" id="PIRNR006769"/>
    </source>
</evidence>
<comment type="cofactor">
    <cofactor evidence="14 17">
        <name>Zn(2+)</name>
        <dbReference type="ChEBI" id="CHEBI:29105"/>
    </cofactor>
    <text evidence="14 17">Binds 1 zinc ion.</text>
</comment>
<evidence type="ECO:0000256" key="3">
    <source>
        <dbReference type="ARBA" id="ARBA00004910"/>
    </source>
</evidence>
<feature type="binding site" evidence="16">
    <location>
        <position position="291"/>
    </location>
    <ligand>
        <name>substrate</name>
    </ligand>
</feature>
<evidence type="ECO:0000256" key="17">
    <source>
        <dbReference type="PIRSR" id="PIRSR006769-3"/>
    </source>
</evidence>
<dbReference type="PROSITE" id="PS51747">
    <property type="entry name" value="CYT_DCMP_DEAMINASES_2"/>
    <property type="match status" value="1"/>
</dbReference>
<dbReference type="InterPro" id="IPR016193">
    <property type="entry name" value="Cytidine_deaminase-like"/>
</dbReference>
<keyword evidence="11" id="KW-0511">Multifunctional enzyme</keyword>
<evidence type="ECO:0000256" key="4">
    <source>
        <dbReference type="ARBA" id="ARBA00005259"/>
    </source>
</evidence>
<feature type="binding site" evidence="16">
    <location>
        <position position="176"/>
    </location>
    <ligand>
        <name>NADP(+)</name>
        <dbReference type="ChEBI" id="CHEBI:58349"/>
    </ligand>
</feature>
<dbReference type="Pfam" id="PF00383">
    <property type="entry name" value="dCMP_cyt_deam_1"/>
    <property type="match status" value="1"/>
</dbReference>
<evidence type="ECO:0000256" key="1">
    <source>
        <dbReference type="ARBA" id="ARBA00002151"/>
    </source>
</evidence>
<dbReference type="InterPro" id="IPR024072">
    <property type="entry name" value="DHFR-like_dom_sf"/>
</dbReference>
<evidence type="ECO:0000256" key="8">
    <source>
        <dbReference type="ARBA" id="ARBA00022833"/>
    </source>
</evidence>
<dbReference type="InterPro" id="IPR050765">
    <property type="entry name" value="Riboflavin_Biosynth_HTPR"/>
</dbReference>
<dbReference type="GO" id="GO:0008835">
    <property type="term" value="F:diaminohydroxyphosphoribosylaminopyrimidine deaminase activity"/>
    <property type="evidence" value="ECO:0007669"/>
    <property type="project" value="UniProtKB-EC"/>
</dbReference>
<keyword evidence="10 14" id="KW-0560">Oxidoreductase</keyword>
<dbReference type="AlphaFoldDB" id="A0A6J4MA07"/>
<dbReference type="InterPro" id="IPR004794">
    <property type="entry name" value="Eubact_RibD"/>
</dbReference>
<dbReference type="Pfam" id="PF01872">
    <property type="entry name" value="RibD_C"/>
    <property type="match status" value="1"/>
</dbReference>
<dbReference type="PANTHER" id="PTHR38011:SF7">
    <property type="entry name" value="2,5-DIAMINO-6-RIBOSYLAMINO-4(3H)-PYRIMIDINONE 5'-PHOSPHATE REDUCTASE"/>
    <property type="match status" value="1"/>
</dbReference>
<evidence type="ECO:0000256" key="9">
    <source>
        <dbReference type="ARBA" id="ARBA00022857"/>
    </source>
</evidence>
<comment type="catalytic activity">
    <reaction evidence="12 14">
        <text>5-amino-6-(5-phospho-D-ribitylamino)uracil + NADP(+) = 5-amino-6-(5-phospho-D-ribosylamino)uracil + NADPH + H(+)</text>
        <dbReference type="Rhea" id="RHEA:17845"/>
        <dbReference type="ChEBI" id="CHEBI:15378"/>
        <dbReference type="ChEBI" id="CHEBI:57783"/>
        <dbReference type="ChEBI" id="CHEBI:58349"/>
        <dbReference type="ChEBI" id="CHEBI:58421"/>
        <dbReference type="ChEBI" id="CHEBI:58453"/>
        <dbReference type="EC" id="1.1.1.193"/>
    </reaction>
</comment>
<feature type="binding site" evidence="16">
    <location>
        <position position="192"/>
    </location>
    <ligand>
        <name>NADP(+)</name>
        <dbReference type="ChEBI" id="CHEBI:58349"/>
    </ligand>
</feature>
<dbReference type="PROSITE" id="PS00903">
    <property type="entry name" value="CYT_DCMP_DEAMINASES_1"/>
    <property type="match status" value="1"/>
</dbReference>
<dbReference type="EMBL" id="CADCUI010000035">
    <property type="protein sequence ID" value="CAA9349899.1"/>
    <property type="molecule type" value="Genomic_DNA"/>
</dbReference>
<evidence type="ECO:0000256" key="7">
    <source>
        <dbReference type="ARBA" id="ARBA00022723"/>
    </source>
</evidence>
<name>A0A6J4MA07_9ACTN</name>
<comment type="catalytic activity">
    <reaction evidence="13 14">
        <text>2,5-diamino-6-hydroxy-4-(5-phosphoribosylamino)-pyrimidine + H2O + H(+) = 5-amino-6-(5-phospho-D-ribosylamino)uracil + NH4(+)</text>
        <dbReference type="Rhea" id="RHEA:21868"/>
        <dbReference type="ChEBI" id="CHEBI:15377"/>
        <dbReference type="ChEBI" id="CHEBI:15378"/>
        <dbReference type="ChEBI" id="CHEBI:28938"/>
        <dbReference type="ChEBI" id="CHEBI:58453"/>
        <dbReference type="ChEBI" id="CHEBI:58614"/>
        <dbReference type="EC" id="3.5.4.26"/>
    </reaction>
</comment>
<organism evidence="19">
    <name type="scientific">uncultured Nocardioidaceae bacterium</name>
    <dbReference type="NCBI Taxonomy" id="253824"/>
    <lineage>
        <taxon>Bacteria</taxon>
        <taxon>Bacillati</taxon>
        <taxon>Actinomycetota</taxon>
        <taxon>Actinomycetes</taxon>
        <taxon>Propionibacteriales</taxon>
        <taxon>Nocardioidaceae</taxon>
        <taxon>environmental samples</taxon>
    </lineage>
</organism>
<feature type="binding site" evidence="16">
    <location>
        <position position="206"/>
    </location>
    <ligand>
        <name>substrate</name>
    </ligand>
</feature>
<evidence type="ECO:0000256" key="6">
    <source>
        <dbReference type="ARBA" id="ARBA00022619"/>
    </source>
</evidence>
<evidence type="ECO:0000256" key="5">
    <source>
        <dbReference type="ARBA" id="ARBA00007417"/>
    </source>
</evidence>
<feature type="binding site" evidence="16">
    <location>
        <position position="229"/>
    </location>
    <ligand>
        <name>substrate</name>
    </ligand>
</feature>
<reference evidence="19" key="1">
    <citation type="submission" date="2020-02" db="EMBL/GenBank/DDBJ databases">
        <authorList>
            <person name="Meier V. D."/>
        </authorList>
    </citation>
    <scope>NUCLEOTIDE SEQUENCE</scope>
    <source>
        <strain evidence="19">AVDCRST_MAG34</strain>
    </source>
</reference>
<dbReference type="SUPFAM" id="SSF53597">
    <property type="entry name" value="Dihydrofolate reductase-like"/>
    <property type="match status" value="1"/>
</dbReference>
<feature type="binding site" evidence="16">
    <location>
        <position position="222"/>
    </location>
    <ligand>
        <name>NADP(+)</name>
        <dbReference type="ChEBI" id="CHEBI:58349"/>
    </ligand>
</feature>
<dbReference type="EC" id="1.1.1.193" evidence="14"/>
<dbReference type="CDD" id="cd01284">
    <property type="entry name" value="Riboflavin_deaminase-reductase"/>
    <property type="match status" value="1"/>
</dbReference>
<comment type="pathway">
    <text evidence="2 14">Cofactor biosynthesis; riboflavin biosynthesis; 5-amino-6-(D-ribitylamino)uracil from GTP: step 2/4.</text>
</comment>
<keyword evidence="6 14" id="KW-0686">Riboflavin biosynthesis</keyword>
<comment type="pathway">
    <text evidence="3 14">Cofactor biosynthesis; riboflavin biosynthesis; 5-amino-6-(D-ribitylamino)uracil from GTP: step 3/4.</text>
</comment>
<sequence length="369" mass="38239">MPQGTPAAGDTGVGTGFTSAEQAAMRRALQVARNPGVPLGPNPRVGCVLLDAAGRQVAEGFHRGAGHPHAEVEALRAHTAAYGGPPTGLTAVVTLEPCDHTGRTGPCTQALLDAGIGRVVFAQPDANPVAAGGAATLRAAGVDVAGGLLEDEARSVNRAWTFAVDHGRPFVTWKLAASLDGRVAAADGSSRWVSNEAARRDTHARRAQCDVVLAGTGTVLVDDPQLNVRDETDRPLLPTRQPLRAVMGLRSLPAGSRVLDGSAETVLLRTRDPRDALAELFALDRQHVFLEGGPRLAAAFLAAGLVDEVVAYVAPMLLGGGTHAVEGLKINTIAEALRLEVADVATLGTGGARNVRLVMTPVRAEERKG</sequence>
<feature type="binding site" evidence="17">
    <location>
        <position position="69"/>
    </location>
    <ligand>
        <name>Zn(2+)</name>
        <dbReference type="ChEBI" id="CHEBI:29105"/>
        <note>catalytic</note>
    </ligand>
</feature>
<dbReference type="GO" id="GO:0009231">
    <property type="term" value="P:riboflavin biosynthetic process"/>
    <property type="evidence" value="ECO:0007669"/>
    <property type="project" value="UniProtKB-UniPathway"/>
</dbReference>
<dbReference type="InterPro" id="IPR002734">
    <property type="entry name" value="RibDG_C"/>
</dbReference>
<feature type="binding site" evidence="17">
    <location>
        <position position="107"/>
    </location>
    <ligand>
        <name>Zn(2+)</name>
        <dbReference type="ChEBI" id="CHEBI:29105"/>
        <note>catalytic</note>
    </ligand>
</feature>
<evidence type="ECO:0000259" key="18">
    <source>
        <dbReference type="PROSITE" id="PS51747"/>
    </source>
</evidence>
<comment type="similarity">
    <text evidence="4 14">In the N-terminal section; belongs to the cytidine and deoxycytidylate deaminase family.</text>
</comment>
<keyword evidence="8 14" id="KW-0862">Zinc</keyword>